<gene>
    <name evidence="1" type="ORF">RGQ29_029024</name>
</gene>
<protein>
    <recommendedName>
        <fullName evidence="3">DC1 domain-containing protein</fullName>
    </recommendedName>
</protein>
<accession>A0AAN7ETG7</accession>
<proteinExistence type="predicted"/>
<dbReference type="SUPFAM" id="SSF57889">
    <property type="entry name" value="Cysteine-rich domain"/>
    <property type="match status" value="1"/>
</dbReference>
<dbReference type="Proteomes" id="UP001324115">
    <property type="component" value="Unassembled WGS sequence"/>
</dbReference>
<evidence type="ECO:0000313" key="2">
    <source>
        <dbReference type="Proteomes" id="UP001324115"/>
    </source>
</evidence>
<keyword evidence="2" id="KW-1185">Reference proteome</keyword>
<name>A0AAN7ETG7_QUERU</name>
<evidence type="ECO:0008006" key="3">
    <source>
        <dbReference type="Google" id="ProtNLM"/>
    </source>
</evidence>
<dbReference type="InterPro" id="IPR046349">
    <property type="entry name" value="C1-like_sf"/>
</dbReference>
<dbReference type="PANTHER" id="PTHR46477">
    <property type="entry name" value="CYSTEINE/HISTIDINE-RICH C1 DOMAIN FAMILY PROTEIN"/>
    <property type="match status" value="1"/>
</dbReference>
<organism evidence="1 2">
    <name type="scientific">Quercus rubra</name>
    <name type="common">Northern red oak</name>
    <name type="synonym">Quercus borealis</name>
    <dbReference type="NCBI Taxonomy" id="3512"/>
    <lineage>
        <taxon>Eukaryota</taxon>
        <taxon>Viridiplantae</taxon>
        <taxon>Streptophyta</taxon>
        <taxon>Embryophyta</taxon>
        <taxon>Tracheophyta</taxon>
        <taxon>Spermatophyta</taxon>
        <taxon>Magnoliopsida</taxon>
        <taxon>eudicotyledons</taxon>
        <taxon>Gunneridae</taxon>
        <taxon>Pentapetalae</taxon>
        <taxon>rosids</taxon>
        <taxon>fabids</taxon>
        <taxon>Fagales</taxon>
        <taxon>Fagaceae</taxon>
        <taxon>Quercus</taxon>
    </lineage>
</organism>
<dbReference type="PANTHER" id="PTHR46477:SF15">
    <property type="entry name" value="CYSTEINE_HISTIDINE-RICH C1 DOMAIN PROTEIN"/>
    <property type="match status" value="1"/>
</dbReference>
<reference evidence="1 2" key="1">
    <citation type="journal article" date="2023" name="G3 (Bethesda)">
        <title>A haplotype-resolved chromosome-scale genome for Quercus rubra L. provides insights into the genetics of adaptive traits for red oak species.</title>
        <authorList>
            <person name="Kapoor B."/>
            <person name="Jenkins J."/>
            <person name="Schmutz J."/>
            <person name="Zhebentyayeva T."/>
            <person name="Kuelheim C."/>
            <person name="Coggeshall M."/>
            <person name="Heim C."/>
            <person name="Lasky J.R."/>
            <person name="Leites L."/>
            <person name="Islam-Faridi N."/>
            <person name="Romero-Severson J."/>
            <person name="DeLeo V.L."/>
            <person name="Lucas S.M."/>
            <person name="Lazic D."/>
            <person name="Gailing O."/>
            <person name="Carlson J."/>
            <person name="Staton M."/>
        </authorList>
    </citation>
    <scope>NUCLEOTIDE SEQUENCE [LARGE SCALE GENOMIC DNA]</scope>
    <source>
        <strain evidence="1">Pseudo-F2</strain>
    </source>
</reference>
<dbReference type="EMBL" id="JAXUIC010000008">
    <property type="protein sequence ID" value="KAK4579182.1"/>
    <property type="molecule type" value="Genomic_DNA"/>
</dbReference>
<sequence>MSRVDEIKHSSHRHQLKLMRIETCYQCDGCKEHGLGSFYQCNKRRSSGSGSITHPFFKNCHFIFHDEESQSDTILVCVACGKNVQGFMYKSSGIKAHVLHPCCLKLPHNRANGQGVNVNLRKKLPWMSKCLTCQSRKISNEIKGWAYVSSCGKFRYHVACLKDMIFENWNNNVLLLQPTDGRNTSTFSLLLQRSGLTGKNAHKYSLEIMKVIVEVIIAALFGDATPIFLNLSESFH</sequence>
<comment type="caution">
    <text evidence="1">The sequence shown here is derived from an EMBL/GenBank/DDBJ whole genome shotgun (WGS) entry which is preliminary data.</text>
</comment>
<evidence type="ECO:0000313" key="1">
    <source>
        <dbReference type="EMBL" id="KAK4579182.1"/>
    </source>
</evidence>
<dbReference type="AlphaFoldDB" id="A0AAN7ETG7"/>